<evidence type="ECO:0000256" key="7">
    <source>
        <dbReference type="ARBA" id="ARBA00023010"/>
    </source>
</evidence>
<feature type="region of interest" description="Disordered" evidence="11">
    <location>
        <begin position="97"/>
        <end position="154"/>
    </location>
</feature>
<comment type="caution">
    <text evidence="12">The sequence shown here is derived from an EMBL/GenBank/DDBJ whole genome shotgun (WGS) entry which is preliminary data.</text>
</comment>
<dbReference type="OrthoDB" id="9816005at2"/>
<evidence type="ECO:0000256" key="8">
    <source>
        <dbReference type="ARBA" id="ARBA00023136"/>
    </source>
</evidence>
<dbReference type="AlphaFoldDB" id="A0A1V3NCZ0"/>
<evidence type="ECO:0000256" key="2">
    <source>
        <dbReference type="ARBA" id="ARBA00022448"/>
    </source>
</evidence>
<comment type="function">
    <text evidence="9">Part of the twin-arginine translocation (Tat) system that transports large folded proteins containing a characteristic twin-arginine motif in their signal peptide across membranes. Together with TatC, TatB is part of a receptor directly interacting with Tat signal peptides. TatB may form an oligomeric binding site that transiently accommodates folded Tat precursor proteins before their translocation.</text>
</comment>
<dbReference type="STRING" id="108003.B1C78_12980"/>
<dbReference type="PRINTS" id="PR01506">
    <property type="entry name" value="TATBPROTEIN"/>
</dbReference>
<keyword evidence="6 9" id="KW-1133">Transmembrane helix</keyword>
<dbReference type="NCBIfam" id="TIGR01410">
    <property type="entry name" value="tatB"/>
    <property type="match status" value="1"/>
</dbReference>
<dbReference type="GO" id="GO:0043953">
    <property type="term" value="P:protein transport by the Tat complex"/>
    <property type="evidence" value="ECO:0007669"/>
    <property type="project" value="UniProtKB-UniRule"/>
</dbReference>
<dbReference type="InterPro" id="IPR003369">
    <property type="entry name" value="TatA/B/E"/>
</dbReference>
<keyword evidence="3 9" id="KW-1003">Cell membrane</keyword>
<evidence type="ECO:0000256" key="1">
    <source>
        <dbReference type="ARBA" id="ARBA00004167"/>
    </source>
</evidence>
<dbReference type="Gene3D" id="1.20.5.3310">
    <property type="match status" value="1"/>
</dbReference>
<dbReference type="PANTHER" id="PTHR33162:SF1">
    <property type="entry name" value="SEC-INDEPENDENT PROTEIN TRANSLOCASE PROTEIN TATA, CHLOROPLASTIC"/>
    <property type="match status" value="1"/>
</dbReference>
<comment type="similarity">
    <text evidence="9">Belongs to the TatB family.</text>
</comment>
<dbReference type="Proteomes" id="UP000189462">
    <property type="component" value="Unassembled WGS sequence"/>
</dbReference>
<keyword evidence="4 9" id="KW-0812">Transmembrane</keyword>
<feature type="compositionally biased region" description="Basic and acidic residues" evidence="11">
    <location>
        <begin position="120"/>
        <end position="131"/>
    </location>
</feature>
<dbReference type="HAMAP" id="MF_00237">
    <property type="entry name" value="TatB"/>
    <property type="match status" value="1"/>
</dbReference>
<reference evidence="12 13" key="1">
    <citation type="submission" date="2017-02" db="EMBL/GenBank/DDBJ databases">
        <title>Genomic diversity within the haloalkaliphilic genus Thioalkalivibrio.</title>
        <authorList>
            <person name="Ahn A.-C."/>
            <person name="Meier-Kolthoff J."/>
            <person name="Overmars L."/>
            <person name="Richter M."/>
            <person name="Woyke T."/>
            <person name="Sorokin D.Y."/>
            <person name="Muyzer G."/>
        </authorList>
    </citation>
    <scope>NUCLEOTIDE SEQUENCE [LARGE SCALE GENOMIC DNA]</scope>
    <source>
        <strain evidence="12 13">ALJD</strain>
    </source>
</reference>
<keyword evidence="2 9" id="KW-0813">Transport</keyword>
<evidence type="ECO:0000256" key="11">
    <source>
        <dbReference type="SAM" id="MobiDB-lite"/>
    </source>
</evidence>
<keyword evidence="7 9" id="KW-0811">Translocation</keyword>
<evidence type="ECO:0000313" key="13">
    <source>
        <dbReference type="Proteomes" id="UP000189462"/>
    </source>
</evidence>
<evidence type="ECO:0000256" key="5">
    <source>
        <dbReference type="ARBA" id="ARBA00022927"/>
    </source>
</evidence>
<comment type="subcellular location">
    <subcellularLocation>
        <location evidence="9">Cell membrane</location>
        <topology evidence="9">Single-pass membrane protein</topology>
    </subcellularLocation>
    <subcellularLocation>
        <location evidence="1">Membrane</location>
        <topology evidence="1">Single-pass membrane protein</topology>
    </subcellularLocation>
</comment>
<keyword evidence="13" id="KW-1185">Reference proteome</keyword>
<dbReference type="Pfam" id="PF02416">
    <property type="entry name" value="TatA_B_E"/>
    <property type="match status" value="1"/>
</dbReference>
<comment type="subunit">
    <text evidence="9">The Tat system comprises two distinct complexes: a TatABC complex, containing multiple copies of TatA, TatB and TatC subunits, and a separate TatA complex, containing only TatA subunits. Substrates initially bind to the TatABC complex, which probably triggers association of the separate TatA complex to form the active translocon.</text>
</comment>
<keyword evidence="8 9" id="KW-0472">Membrane</keyword>
<dbReference type="GO" id="GO:0008320">
    <property type="term" value="F:protein transmembrane transporter activity"/>
    <property type="evidence" value="ECO:0007669"/>
    <property type="project" value="UniProtKB-UniRule"/>
</dbReference>
<keyword evidence="10" id="KW-0175">Coiled coil</keyword>
<accession>A0A1V3NCZ0</accession>
<keyword evidence="5 9" id="KW-0653">Protein transport</keyword>
<evidence type="ECO:0000256" key="3">
    <source>
        <dbReference type="ARBA" id="ARBA00022475"/>
    </source>
</evidence>
<protein>
    <recommendedName>
        <fullName evidence="9">Sec-independent protein translocase protein TatB</fullName>
    </recommendedName>
</protein>
<feature type="compositionally biased region" description="Basic and acidic residues" evidence="11">
    <location>
        <begin position="144"/>
        <end position="154"/>
    </location>
</feature>
<evidence type="ECO:0000313" key="12">
    <source>
        <dbReference type="EMBL" id="OOG22967.1"/>
    </source>
</evidence>
<feature type="coiled-coil region" evidence="10">
    <location>
        <begin position="56"/>
        <end position="90"/>
    </location>
</feature>
<proteinExistence type="inferred from homology"/>
<evidence type="ECO:0000256" key="6">
    <source>
        <dbReference type="ARBA" id="ARBA00022989"/>
    </source>
</evidence>
<feature type="compositionally biased region" description="Basic and acidic residues" evidence="11">
    <location>
        <begin position="97"/>
        <end position="106"/>
    </location>
</feature>
<organism evidence="12 13">
    <name type="scientific">Thioalkalivibrio denitrificans</name>
    <dbReference type="NCBI Taxonomy" id="108003"/>
    <lineage>
        <taxon>Bacteria</taxon>
        <taxon>Pseudomonadati</taxon>
        <taxon>Pseudomonadota</taxon>
        <taxon>Gammaproteobacteria</taxon>
        <taxon>Chromatiales</taxon>
        <taxon>Ectothiorhodospiraceae</taxon>
        <taxon>Thioalkalivibrio</taxon>
    </lineage>
</organism>
<dbReference type="InterPro" id="IPR018448">
    <property type="entry name" value="TatB"/>
</dbReference>
<evidence type="ECO:0000256" key="4">
    <source>
        <dbReference type="ARBA" id="ARBA00022692"/>
    </source>
</evidence>
<evidence type="ECO:0000256" key="9">
    <source>
        <dbReference type="HAMAP-Rule" id="MF_00237"/>
    </source>
</evidence>
<gene>
    <name evidence="9" type="primary">tatB</name>
    <name evidence="12" type="ORF">B1C78_12980</name>
</gene>
<evidence type="ECO:0000256" key="10">
    <source>
        <dbReference type="SAM" id="Coils"/>
    </source>
</evidence>
<sequence length="154" mass="17435">MFDIGFWEILIILLVALLVVGPDRLPGLAREAGLWVRKMRSFVSSVRSDIEQEFQTEELRKLLNEQNKEISQLKDMMKDTEESLRSEVEETSYLVKSIEKEVKDEPDASTGGDFESEATELVKQRKADASEKTANAPSTAETPPARKDRDESQS</sequence>
<dbReference type="EMBL" id="MVBK01000081">
    <property type="protein sequence ID" value="OOG22967.1"/>
    <property type="molecule type" value="Genomic_DNA"/>
</dbReference>
<name>A0A1V3NCZ0_9GAMM</name>
<dbReference type="PANTHER" id="PTHR33162">
    <property type="entry name" value="SEC-INDEPENDENT PROTEIN TRANSLOCASE PROTEIN TATA, CHLOROPLASTIC"/>
    <property type="match status" value="1"/>
</dbReference>
<dbReference type="GO" id="GO:0033281">
    <property type="term" value="C:TAT protein transport complex"/>
    <property type="evidence" value="ECO:0007669"/>
    <property type="project" value="UniProtKB-UniRule"/>
</dbReference>
<feature type="compositionally biased region" description="Polar residues" evidence="11">
    <location>
        <begin position="132"/>
        <end position="141"/>
    </location>
</feature>